<dbReference type="AlphaFoldDB" id="A0A972J996"/>
<dbReference type="PIRSF" id="PIRSF039032">
    <property type="entry name" value="HigB-2"/>
    <property type="match status" value="1"/>
</dbReference>
<evidence type="ECO:0000313" key="1">
    <source>
        <dbReference type="EMBL" id="NMG04614.1"/>
    </source>
</evidence>
<accession>A0A972J996</accession>
<dbReference type="RefSeq" id="WP_168989268.1">
    <property type="nucleotide sequence ID" value="NZ_CAWPHM010000041.1"/>
</dbReference>
<dbReference type="EMBL" id="WTVM01000137">
    <property type="protein sequence ID" value="NMG04614.1"/>
    <property type="molecule type" value="Genomic_DNA"/>
</dbReference>
<organism evidence="1 2">
    <name type="scientific">Azoarcus taiwanensis</name>
    <dbReference type="NCBI Taxonomy" id="666964"/>
    <lineage>
        <taxon>Bacteria</taxon>
        <taxon>Pseudomonadati</taxon>
        <taxon>Pseudomonadota</taxon>
        <taxon>Betaproteobacteria</taxon>
        <taxon>Rhodocyclales</taxon>
        <taxon>Zoogloeaceae</taxon>
        <taxon>Azoarcus</taxon>
    </lineage>
</organism>
<comment type="caution">
    <text evidence="1">The sequence shown here is derived from an EMBL/GenBank/DDBJ whole genome shotgun (WGS) entry which is preliminary data.</text>
</comment>
<reference evidence="1" key="1">
    <citation type="submission" date="2019-12" db="EMBL/GenBank/DDBJ databases">
        <title>Comparative genomics gives insights into the taxonomy of the Azoarcus-Aromatoleum group and reveals separate origins of nif in the plant-associated Azoarcus and non-plant-associated Aromatoleum sub-groups.</title>
        <authorList>
            <person name="Lafos M."/>
            <person name="Maluk M."/>
            <person name="Batista M."/>
            <person name="Junghare M."/>
            <person name="Carmona M."/>
            <person name="Faoro H."/>
            <person name="Cruz L.M."/>
            <person name="Battistoni F."/>
            <person name="De Souza E."/>
            <person name="Pedrosa F."/>
            <person name="Chen W.-M."/>
            <person name="Poole P.S."/>
            <person name="Dixon R.A."/>
            <person name="James E.K."/>
        </authorList>
    </citation>
    <scope>NUCLEOTIDE SEQUENCE</scope>
    <source>
        <strain evidence="1">NSC3</strain>
    </source>
</reference>
<sequence>MPYIERVRTVAETAIFRRYASEVWSEVERVEFINWIAANPEAGDVIRGSGGCRKVRWSSAGQGKRGGARVIYFNANTETIWLLIVYKKAKFDNLPTAFLAELKQGVEDAL</sequence>
<gene>
    <name evidence="1" type="ORF">GPA21_16805</name>
</gene>
<proteinExistence type="predicted"/>
<keyword evidence="2" id="KW-1185">Reference proteome</keyword>
<evidence type="ECO:0000313" key="2">
    <source>
        <dbReference type="Proteomes" id="UP000599523"/>
    </source>
</evidence>
<protein>
    <submittedName>
        <fullName evidence="1">Transcriptional regulator</fullName>
    </submittedName>
</protein>
<name>A0A972J996_9RHOO</name>
<dbReference type="InterPro" id="IPR009387">
    <property type="entry name" value="HigB-2"/>
</dbReference>
<dbReference type="Proteomes" id="UP000599523">
    <property type="component" value="Unassembled WGS sequence"/>
</dbReference>